<keyword evidence="2" id="KW-0456">Lyase</keyword>
<gene>
    <name evidence="2" type="ORF">NCTC7102_05750</name>
</gene>
<dbReference type="GO" id="GO:0005829">
    <property type="term" value="C:cytosol"/>
    <property type="evidence" value="ECO:0007669"/>
    <property type="project" value="TreeGrafter"/>
</dbReference>
<accession>A0A447JQH8</accession>
<evidence type="ECO:0000313" key="3">
    <source>
        <dbReference type="Proteomes" id="UP000281393"/>
    </source>
</evidence>
<name>A0A447JQH8_SALET</name>
<keyword evidence="2" id="KW-0670">Pyruvate</keyword>
<dbReference type="AlphaFoldDB" id="A0A447JQH8"/>
<proteinExistence type="predicted"/>
<organism evidence="2 3">
    <name type="scientific">Salmonella enterica subsp. enterica serovar Daytona</name>
    <dbReference type="NCBI Taxonomy" id="1962639"/>
    <lineage>
        <taxon>Bacteria</taxon>
        <taxon>Pseudomonadati</taxon>
        <taxon>Pseudomonadota</taxon>
        <taxon>Gammaproteobacteria</taxon>
        <taxon>Enterobacterales</taxon>
        <taxon>Enterobacteriaceae</taxon>
        <taxon>Salmonella</taxon>
    </lineage>
</organism>
<protein>
    <submittedName>
        <fullName evidence="2">Pyruvate formate-lyase</fullName>
    </submittedName>
</protein>
<sequence>MPTRACSCRSRISACALNALIDTSFLLKTAETIRLGTGIPQIFNDEVVVPAFLNRGVSLEDARDYAVVGCVELSIPGQNLRTA</sequence>
<dbReference type="GO" id="GO:0016829">
    <property type="term" value="F:lyase activity"/>
    <property type="evidence" value="ECO:0007669"/>
    <property type="project" value="UniProtKB-KW"/>
</dbReference>
<dbReference type="EMBL" id="LR133909">
    <property type="protein sequence ID" value="VDY46666.1"/>
    <property type="molecule type" value="Genomic_DNA"/>
</dbReference>
<dbReference type="PROSITE" id="PS51554">
    <property type="entry name" value="PFL"/>
    <property type="match status" value="1"/>
</dbReference>
<dbReference type="Pfam" id="PF02901">
    <property type="entry name" value="PFL-like"/>
    <property type="match status" value="1"/>
</dbReference>
<dbReference type="InterPro" id="IPR051215">
    <property type="entry name" value="GRE"/>
</dbReference>
<dbReference type="PANTHER" id="PTHR43641:SF3">
    <property type="entry name" value="DEHYDRATASE PFLD-RELATED"/>
    <property type="match status" value="1"/>
</dbReference>
<dbReference type="PANTHER" id="PTHR43641">
    <property type="entry name" value="FORMATE ACETYLTRANSFERASE 3-RELATED"/>
    <property type="match status" value="1"/>
</dbReference>
<dbReference type="InterPro" id="IPR004184">
    <property type="entry name" value="PFL_dom"/>
</dbReference>
<evidence type="ECO:0000313" key="2">
    <source>
        <dbReference type="EMBL" id="VDY46666.1"/>
    </source>
</evidence>
<dbReference type="Proteomes" id="UP000281393">
    <property type="component" value="Chromosome"/>
</dbReference>
<reference evidence="2 3" key="1">
    <citation type="submission" date="2018-12" db="EMBL/GenBank/DDBJ databases">
        <authorList>
            <consortium name="Pathogen Informatics"/>
        </authorList>
    </citation>
    <scope>NUCLEOTIDE SEQUENCE [LARGE SCALE GENOMIC DNA]</scope>
    <source>
        <strain evidence="2 3">NCTC7102</strain>
    </source>
</reference>
<evidence type="ECO:0000259" key="1">
    <source>
        <dbReference type="PROSITE" id="PS51554"/>
    </source>
</evidence>
<dbReference type="Gene3D" id="3.20.70.20">
    <property type="match status" value="1"/>
</dbReference>
<feature type="domain" description="PFL" evidence="1">
    <location>
        <begin position="1"/>
        <end position="83"/>
    </location>
</feature>
<dbReference type="SUPFAM" id="SSF51998">
    <property type="entry name" value="PFL-like glycyl radical enzymes"/>
    <property type="match status" value="1"/>
</dbReference>